<organism evidence="4 5">
    <name type="scientific">Alteromonas lipolytica</name>
    <dbReference type="NCBI Taxonomy" id="1856405"/>
    <lineage>
        <taxon>Bacteria</taxon>
        <taxon>Pseudomonadati</taxon>
        <taxon>Pseudomonadota</taxon>
        <taxon>Gammaproteobacteria</taxon>
        <taxon>Alteromonadales</taxon>
        <taxon>Alteromonadaceae</taxon>
        <taxon>Alteromonas/Salinimonas group</taxon>
        <taxon>Alteromonas</taxon>
    </lineage>
</organism>
<dbReference type="GO" id="GO:0003700">
    <property type="term" value="F:DNA-binding transcription factor activity"/>
    <property type="evidence" value="ECO:0007669"/>
    <property type="project" value="InterPro"/>
</dbReference>
<evidence type="ECO:0000313" key="5">
    <source>
        <dbReference type="Proteomes" id="UP000176037"/>
    </source>
</evidence>
<dbReference type="SUPFAM" id="SSF52317">
    <property type="entry name" value="Class I glutamine amidotransferase-like"/>
    <property type="match status" value="1"/>
</dbReference>
<dbReference type="InterPro" id="IPR009057">
    <property type="entry name" value="Homeodomain-like_sf"/>
</dbReference>
<dbReference type="PANTHER" id="PTHR43130:SF3">
    <property type="entry name" value="HTH-TYPE TRANSCRIPTIONAL REGULATOR RV1931C"/>
    <property type="match status" value="1"/>
</dbReference>
<evidence type="ECO:0000313" key="4">
    <source>
        <dbReference type="EMBL" id="OFI35837.1"/>
    </source>
</evidence>
<keyword evidence="1" id="KW-0805">Transcription regulation</keyword>
<dbReference type="Pfam" id="PF01965">
    <property type="entry name" value="DJ-1_PfpI"/>
    <property type="match status" value="1"/>
</dbReference>
<dbReference type="Gene3D" id="3.40.50.880">
    <property type="match status" value="1"/>
</dbReference>
<comment type="caution">
    <text evidence="4">The sequence shown here is derived from an EMBL/GenBank/DDBJ whole genome shotgun (WGS) entry which is preliminary data.</text>
</comment>
<dbReference type="InterPro" id="IPR052158">
    <property type="entry name" value="INH-QAR"/>
</dbReference>
<reference evidence="4 5" key="1">
    <citation type="submission" date="2016-09" db="EMBL/GenBank/DDBJ databases">
        <title>Alteromonas lipolytica, a new species isolated from sea water.</title>
        <authorList>
            <person name="Wu Y.-H."/>
            <person name="Cheng H."/>
            <person name="Xu X.-W."/>
        </authorList>
    </citation>
    <scope>NUCLEOTIDE SEQUENCE [LARGE SCALE GENOMIC DNA]</scope>
    <source>
        <strain evidence="4 5">JW12</strain>
    </source>
</reference>
<evidence type="ECO:0000256" key="1">
    <source>
        <dbReference type="ARBA" id="ARBA00023015"/>
    </source>
</evidence>
<dbReference type="Proteomes" id="UP000176037">
    <property type="component" value="Unassembled WGS sequence"/>
</dbReference>
<feature type="domain" description="HTH araC/xylS-type" evidence="3">
    <location>
        <begin position="210"/>
        <end position="308"/>
    </location>
</feature>
<dbReference type="Pfam" id="PF12833">
    <property type="entry name" value="HTH_18"/>
    <property type="match status" value="1"/>
</dbReference>
<dbReference type="GO" id="GO:0043565">
    <property type="term" value="F:sequence-specific DNA binding"/>
    <property type="evidence" value="ECO:0007669"/>
    <property type="project" value="InterPro"/>
</dbReference>
<evidence type="ECO:0000256" key="2">
    <source>
        <dbReference type="ARBA" id="ARBA00023163"/>
    </source>
</evidence>
<dbReference type="InterPro" id="IPR018060">
    <property type="entry name" value="HTH_AraC"/>
</dbReference>
<dbReference type="SMART" id="SM00342">
    <property type="entry name" value="HTH_ARAC"/>
    <property type="match status" value="1"/>
</dbReference>
<dbReference type="SUPFAM" id="SSF46689">
    <property type="entry name" value="Homeodomain-like"/>
    <property type="match status" value="2"/>
</dbReference>
<dbReference type="AlphaFoldDB" id="A0A1E8FIR2"/>
<dbReference type="PROSITE" id="PS01124">
    <property type="entry name" value="HTH_ARAC_FAMILY_2"/>
    <property type="match status" value="1"/>
</dbReference>
<sequence length="316" mass="35567">MIKVTILLCEQLSLFELGCATELFALPRPEFSDWYTTQTVTLGSNNFAGLGNTQFQCPRVTTLPDTDLLVIPSFPVTQSTVSQELASEVLRHYHNGGRIISFCSGAFLLAALGLLNQRTAITHWRYAEQFKARFPHVSYRDDNLYWYDGKIGCSAGSAAAIDLGIAVIREDFGYEYANTVARRMVLPAHRDGGQSQFVQRPLGQKSSALSQVMDWAVKNAGPGLTIDQIASKANMTRRTFDRQFIRQFKITPHQWLCERKLEIARQLLETTSLPIEQIAGRAGFDNAVTLRHNFKKFLSISPSRYRQTFQQCQDTG</sequence>
<dbReference type="STRING" id="1856405.BFC17_11195"/>
<dbReference type="OrthoDB" id="9803764at2"/>
<dbReference type="InterPro" id="IPR002818">
    <property type="entry name" value="DJ-1/PfpI"/>
</dbReference>
<evidence type="ECO:0000259" key="3">
    <source>
        <dbReference type="PROSITE" id="PS01124"/>
    </source>
</evidence>
<dbReference type="PANTHER" id="PTHR43130">
    <property type="entry name" value="ARAC-FAMILY TRANSCRIPTIONAL REGULATOR"/>
    <property type="match status" value="1"/>
</dbReference>
<accession>A0A1E8FIR2</accession>
<dbReference type="Gene3D" id="1.10.10.60">
    <property type="entry name" value="Homeodomain-like"/>
    <property type="match status" value="1"/>
</dbReference>
<keyword evidence="5" id="KW-1185">Reference proteome</keyword>
<gene>
    <name evidence="4" type="ORF">BFC17_11195</name>
</gene>
<keyword evidence="2" id="KW-0804">Transcription</keyword>
<protein>
    <submittedName>
        <fullName evidence="4">Transcriptional regulator</fullName>
    </submittedName>
</protein>
<dbReference type="EMBL" id="MJIC01000006">
    <property type="protein sequence ID" value="OFI35837.1"/>
    <property type="molecule type" value="Genomic_DNA"/>
</dbReference>
<proteinExistence type="predicted"/>
<dbReference type="InterPro" id="IPR029062">
    <property type="entry name" value="Class_I_gatase-like"/>
</dbReference>
<name>A0A1E8FIR2_9ALTE</name>